<dbReference type="OrthoDB" id="2021138at2759"/>
<dbReference type="AlphaFoldDB" id="A0A1Y1XBA0"/>
<evidence type="ECO:0000256" key="5">
    <source>
        <dbReference type="ARBA" id="ARBA00022989"/>
    </source>
</evidence>
<dbReference type="Proteomes" id="UP000193944">
    <property type="component" value="Unassembled WGS sequence"/>
</dbReference>
<dbReference type="InterPro" id="IPR006059">
    <property type="entry name" value="SBP"/>
</dbReference>
<keyword evidence="8" id="KW-0449">Lipoprotein</keyword>
<dbReference type="PANTHER" id="PTHR43649">
    <property type="entry name" value="ARABINOSE-BINDING PROTEIN-RELATED"/>
    <property type="match status" value="1"/>
</dbReference>
<dbReference type="Gene3D" id="3.40.190.10">
    <property type="entry name" value="Periplasmic binding protein-like II"/>
    <property type="match status" value="2"/>
</dbReference>
<evidence type="ECO:0000256" key="3">
    <source>
        <dbReference type="ARBA" id="ARBA00022692"/>
    </source>
</evidence>
<feature type="transmembrane region" description="Helical" evidence="9">
    <location>
        <begin position="440"/>
        <end position="464"/>
    </location>
</feature>
<comment type="caution">
    <text evidence="11">The sequence shown here is derived from an EMBL/GenBank/DDBJ whole genome shotgun (WGS) entry which is preliminary data.</text>
</comment>
<evidence type="ECO:0000313" key="12">
    <source>
        <dbReference type="Proteomes" id="UP000193944"/>
    </source>
</evidence>
<feature type="transmembrane region" description="Helical" evidence="9">
    <location>
        <begin position="546"/>
        <end position="570"/>
    </location>
</feature>
<feature type="transmembrane region" description="Helical" evidence="9">
    <location>
        <begin position="476"/>
        <end position="495"/>
    </location>
</feature>
<feature type="transmembrane region" description="Helical" evidence="9">
    <location>
        <begin position="655"/>
        <end position="679"/>
    </location>
</feature>
<evidence type="ECO:0000256" key="1">
    <source>
        <dbReference type="ARBA" id="ARBA00004141"/>
    </source>
</evidence>
<accession>A0A1Y1XBA0</accession>
<keyword evidence="3 9" id="KW-0812">Transmembrane</keyword>
<dbReference type="EMBL" id="MCFG01000083">
    <property type="protein sequence ID" value="ORX82997.1"/>
    <property type="molecule type" value="Genomic_DNA"/>
</dbReference>
<dbReference type="GO" id="GO:0004930">
    <property type="term" value="F:G protein-coupled receptor activity"/>
    <property type="evidence" value="ECO:0007669"/>
    <property type="project" value="InterPro"/>
</dbReference>
<feature type="transmembrane region" description="Helical" evidence="9">
    <location>
        <begin position="590"/>
        <end position="614"/>
    </location>
</feature>
<dbReference type="InterPro" id="IPR050490">
    <property type="entry name" value="Bact_solute-bd_prot1"/>
</dbReference>
<reference evidence="11 12" key="2">
    <citation type="submission" date="2016-08" db="EMBL/GenBank/DDBJ databases">
        <title>Pervasive Adenine N6-methylation of Active Genes in Fungi.</title>
        <authorList>
            <consortium name="DOE Joint Genome Institute"/>
            <person name="Mondo S.J."/>
            <person name="Dannebaum R.O."/>
            <person name="Kuo R.C."/>
            <person name="Labutti K."/>
            <person name="Haridas S."/>
            <person name="Kuo A."/>
            <person name="Salamov A."/>
            <person name="Ahrendt S.R."/>
            <person name="Lipzen A."/>
            <person name="Sullivan W."/>
            <person name="Andreopoulos W.B."/>
            <person name="Clum A."/>
            <person name="Lindquist E."/>
            <person name="Daum C."/>
            <person name="Ramamoorthy G.K."/>
            <person name="Gryganskyi A."/>
            <person name="Culley D."/>
            <person name="Magnuson J.K."/>
            <person name="James T.Y."/>
            <person name="O'Malley M.A."/>
            <person name="Stajich J.E."/>
            <person name="Spatafora J.W."/>
            <person name="Visel A."/>
            <person name="Grigoriev I.V."/>
        </authorList>
    </citation>
    <scope>NUCLEOTIDE SEQUENCE [LARGE SCALE GENOMIC DNA]</scope>
    <source>
        <strain evidence="11 12">S4</strain>
    </source>
</reference>
<comment type="subcellular location">
    <subcellularLocation>
        <location evidence="1">Membrane</location>
        <topology evidence="1">Multi-pass membrane protein</topology>
    </subcellularLocation>
</comment>
<name>A0A1Y1XBA0_9FUNG</name>
<dbReference type="SUPFAM" id="SSF53850">
    <property type="entry name" value="Periplasmic binding protein-like II"/>
    <property type="match status" value="1"/>
</dbReference>
<gene>
    <name evidence="11" type="ORF">BCR32DRAFT_292304</name>
</gene>
<keyword evidence="2" id="KW-1003">Cell membrane</keyword>
<feature type="transmembrane region" description="Helical" evidence="9">
    <location>
        <begin position="626"/>
        <end position="649"/>
    </location>
</feature>
<evidence type="ECO:0000256" key="8">
    <source>
        <dbReference type="ARBA" id="ARBA00023288"/>
    </source>
</evidence>
<proteinExistence type="predicted"/>
<keyword evidence="4" id="KW-0732">Signal</keyword>
<dbReference type="Pfam" id="PF13416">
    <property type="entry name" value="SBP_bac_8"/>
    <property type="match status" value="1"/>
</dbReference>
<reference evidence="11 12" key="1">
    <citation type="submission" date="2016-08" db="EMBL/GenBank/DDBJ databases">
        <title>A Parts List for Fungal Cellulosomes Revealed by Comparative Genomics.</title>
        <authorList>
            <consortium name="DOE Joint Genome Institute"/>
            <person name="Haitjema C.H."/>
            <person name="Gilmore S.P."/>
            <person name="Henske J.K."/>
            <person name="Solomon K.V."/>
            <person name="De Groot R."/>
            <person name="Kuo A."/>
            <person name="Mondo S.J."/>
            <person name="Salamov A.A."/>
            <person name="Labutti K."/>
            <person name="Zhao Z."/>
            <person name="Chiniquy J."/>
            <person name="Barry K."/>
            <person name="Brewer H.M."/>
            <person name="Purvine S.O."/>
            <person name="Wright A.T."/>
            <person name="Boxma B."/>
            <person name="Van Alen T."/>
            <person name="Hackstein J.H."/>
            <person name="Baker S.E."/>
            <person name="Grigoriev I.V."/>
            <person name="O'Malley M.A."/>
        </authorList>
    </citation>
    <scope>NUCLEOTIDE SEQUENCE [LARGE SCALE GENOMIC DNA]</scope>
    <source>
        <strain evidence="11 12">S4</strain>
    </source>
</reference>
<feature type="transmembrane region" description="Helical" evidence="9">
    <location>
        <begin position="507"/>
        <end position="525"/>
    </location>
</feature>
<keyword evidence="12" id="KW-1185">Reference proteome</keyword>
<feature type="domain" description="G-protein coupled receptors family 3 profile" evidence="10">
    <location>
        <begin position="441"/>
        <end position="678"/>
    </location>
</feature>
<dbReference type="Pfam" id="PF00003">
    <property type="entry name" value="7tm_3"/>
    <property type="match status" value="1"/>
</dbReference>
<keyword evidence="7" id="KW-0564">Palmitate</keyword>
<evidence type="ECO:0000256" key="6">
    <source>
        <dbReference type="ARBA" id="ARBA00023136"/>
    </source>
</evidence>
<evidence type="ECO:0000256" key="2">
    <source>
        <dbReference type="ARBA" id="ARBA00022475"/>
    </source>
</evidence>
<organism evidence="11 12">
    <name type="scientific">Anaeromyces robustus</name>
    <dbReference type="NCBI Taxonomy" id="1754192"/>
    <lineage>
        <taxon>Eukaryota</taxon>
        <taxon>Fungi</taxon>
        <taxon>Fungi incertae sedis</taxon>
        <taxon>Chytridiomycota</taxon>
        <taxon>Chytridiomycota incertae sedis</taxon>
        <taxon>Neocallimastigomycetes</taxon>
        <taxon>Neocallimastigales</taxon>
        <taxon>Neocallimastigaceae</taxon>
        <taxon>Anaeromyces</taxon>
    </lineage>
</organism>
<dbReference type="GO" id="GO:0016020">
    <property type="term" value="C:membrane"/>
    <property type="evidence" value="ECO:0007669"/>
    <property type="project" value="UniProtKB-SubCell"/>
</dbReference>
<evidence type="ECO:0000256" key="9">
    <source>
        <dbReference type="SAM" id="Phobius"/>
    </source>
</evidence>
<dbReference type="InterPro" id="IPR017978">
    <property type="entry name" value="GPCR_3_C"/>
</dbReference>
<evidence type="ECO:0000259" key="10">
    <source>
        <dbReference type="Pfam" id="PF00003"/>
    </source>
</evidence>
<keyword evidence="5 9" id="KW-1133">Transmembrane helix</keyword>
<protein>
    <submittedName>
        <fullName evidence="11">Periplasmic binding protein-like II</fullName>
    </submittedName>
</protein>
<evidence type="ECO:0000256" key="7">
    <source>
        <dbReference type="ARBA" id="ARBA00023139"/>
    </source>
</evidence>
<keyword evidence="6 9" id="KW-0472">Membrane</keyword>
<evidence type="ECO:0000256" key="4">
    <source>
        <dbReference type="ARBA" id="ARBA00022729"/>
    </source>
</evidence>
<evidence type="ECO:0000313" key="11">
    <source>
        <dbReference type="EMBL" id="ORX82997.1"/>
    </source>
</evidence>
<dbReference type="PANTHER" id="PTHR43649:SF33">
    <property type="entry name" value="POLYGALACTURONAN_RHAMNOGALACTURONAN-BINDING PROTEIN YTCQ"/>
    <property type="match status" value="1"/>
</dbReference>
<sequence>MSSFLFLYELNNDVFTTSIRTYTVITTFLNYNLKSYKCAKINLKIVAFYYEGDLEIFELMKNDFNKYSEENNLDIEVSYVYYSSENCTIYTADYGSTIEHILKKKSEKYDIYYYDVMYSPRYSQYFIDIKDYIPEHIKLYSPGIASDICTYNGKWVGLSLNIKYSVLYYNTKLFEKYDINIPQTWDDFLEIGKYILKKEKEDGNNNLIGYNGLFPDSESELISAIEFIHSFRNSIDSPTPEYDSKEAINALNKIKQIKDELESNEAFQSGEYGAVMNLLTENAIFLKWWYYYNLNDEGYSKIPIVGNYEGVSASGIGGMNAGISKYISKENIDASIEFLKFITSKEFQKKLLINKISFSSMTSLYDDDEVCQVVDCEIFKKMQFIPRPSVVDYDEYSFNFRNYLKKFLYGNETAEDTLNNIIDITKIYYISINPNQSSSIGLYSFIITIVIAVLIILFSIFIFMEKYKGLFDYISKDLWIIFFIGLLINLSYIFTEYGEVTNIKCKLKPLLLSIGCNLTFTPFLYKLIVNFQERNKYFDYIEKNKYLFIFFINTLDVFLNLIFFISPFTPQYKNSLNGKKYKYCGINNSLSIYILSVLVIEKIILLLVILFFIFIEWNIIKTNRDVKLLTSAIYIDIILYILFVTFKFISIENYIVYSGIRIVVIMLYVLSNFLFIYFFRIFFILTKKEETIKLYINKIHTIDVTTSNYNNENTSFNNTSTINSCYSTNKRMSFSKIMNYHNSTKGKDSWASGLNTLPSNQNQVINSNITS</sequence>